<sequence length="53" mass="6310">MGRFIIKLVRLILKYGRFSLVCVVIQLNGNSKYIEYMNNDFKEEKPCLEKEEP</sequence>
<name>A0AAW5INB0_9BACT</name>
<comment type="caution">
    <text evidence="1">The sequence shown here is derived from an EMBL/GenBank/DDBJ whole genome shotgun (WGS) entry which is preliminary data.</text>
</comment>
<dbReference type="EMBL" id="JANDWZ010000021">
    <property type="protein sequence ID" value="MCP9564920.1"/>
    <property type="molecule type" value="Genomic_DNA"/>
</dbReference>
<dbReference type="Proteomes" id="UP001205531">
    <property type="component" value="Unassembled WGS sequence"/>
</dbReference>
<protein>
    <recommendedName>
        <fullName evidence="3">Cyclic lactone autoinducer peptide</fullName>
    </recommendedName>
</protein>
<gene>
    <name evidence="1" type="ORF">NNC64_10165</name>
</gene>
<dbReference type="RefSeq" id="WP_153097475.1">
    <property type="nucleotide sequence ID" value="NZ_CABOGV010000066.1"/>
</dbReference>
<dbReference type="AlphaFoldDB" id="A0AAW5INB0"/>
<evidence type="ECO:0000313" key="2">
    <source>
        <dbReference type="Proteomes" id="UP001205531"/>
    </source>
</evidence>
<organism evidence="1 2">
    <name type="scientific">Segatella copri</name>
    <dbReference type="NCBI Taxonomy" id="165179"/>
    <lineage>
        <taxon>Bacteria</taxon>
        <taxon>Pseudomonadati</taxon>
        <taxon>Bacteroidota</taxon>
        <taxon>Bacteroidia</taxon>
        <taxon>Bacteroidales</taxon>
        <taxon>Prevotellaceae</taxon>
        <taxon>Segatella</taxon>
    </lineage>
</organism>
<proteinExistence type="predicted"/>
<reference evidence="1" key="1">
    <citation type="submission" date="2022-07" db="EMBL/GenBank/DDBJ databases">
        <title>Prevotella copri.</title>
        <authorList>
            <person name="Yang C."/>
        </authorList>
    </citation>
    <scope>NUCLEOTIDE SEQUENCE</scope>
    <source>
        <strain evidence="1">HF2107</strain>
    </source>
</reference>
<evidence type="ECO:0008006" key="3">
    <source>
        <dbReference type="Google" id="ProtNLM"/>
    </source>
</evidence>
<accession>A0AAW5INB0</accession>
<evidence type="ECO:0000313" key="1">
    <source>
        <dbReference type="EMBL" id="MCP9564920.1"/>
    </source>
</evidence>